<evidence type="ECO:0000256" key="2">
    <source>
        <dbReference type="ARBA" id="ARBA00022771"/>
    </source>
</evidence>
<feature type="domain" description="AtC3H23-like CCCH zinc finger" evidence="6">
    <location>
        <begin position="42"/>
        <end position="74"/>
    </location>
</feature>
<dbReference type="EMBL" id="FNXT01000330">
    <property type="protein sequence ID" value="SZX63549.1"/>
    <property type="molecule type" value="Genomic_DNA"/>
</dbReference>
<dbReference type="Pfam" id="PF25512">
    <property type="entry name" value="zf-CCCH_AtC3H23"/>
    <property type="match status" value="1"/>
</dbReference>
<keyword evidence="1" id="KW-0479">Metal-binding</keyword>
<accession>A0A383VFJ2</accession>
<evidence type="ECO:0000256" key="1">
    <source>
        <dbReference type="ARBA" id="ARBA00022723"/>
    </source>
</evidence>
<dbReference type="InterPro" id="IPR045234">
    <property type="entry name" value="Unkempt-like"/>
</dbReference>
<feature type="compositionally biased region" description="Low complexity" evidence="5">
    <location>
        <begin position="171"/>
        <end position="208"/>
    </location>
</feature>
<gene>
    <name evidence="7" type="ORF">BQ4739_LOCUS4085</name>
</gene>
<dbReference type="InterPro" id="IPR057444">
    <property type="entry name" value="Znf-CCCH_AtC3H23-like"/>
</dbReference>
<dbReference type="PANTHER" id="PTHR14493:SF50">
    <property type="entry name" value="RING FINGER PROTEIN UNKEMPT"/>
    <property type="match status" value="1"/>
</dbReference>
<keyword evidence="4" id="KW-0238">DNA-binding</keyword>
<keyword evidence="3" id="KW-0862">Zinc</keyword>
<keyword evidence="8" id="KW-1185">Reference proteome</keyword>
<evidence type="ECO:0000259" key="6">
    <source>
        <dbReference type="Pfam" id="PF25512"/>
    </source>
</evidence>
<evidence type="ECO:0000256" key="3">
    <source>
        <dbReference type="ARBA" id="ARBA00022833"/>
    </source>
</evidence>
<feature type="region of interest" description="Disordered" evidence="5">
    <location>
        <begin position="143"/>
        <end position="234"/>
    </location>
</feature>
<keyword evidence="2" id="KW-0863">Zinc-finger</keyword>
<dbReference type="AlphaFoldDB" id="A0A383VFJ2"/>
<reference evidence="7 8" key="1">
    <citation type="submission" date="2016-10" db="EMBL/GenBank/DDBJ databases">
        <authorList>
            <person name="Cai Z."/>
        </authorList>
    </citation>
    <scope>NUCLEOTIDE SEQUENCE [LARGE SCALE GENOMIC DNA]</scope>
</reference>
<evidence type="ECO:0000313" key="8">
    <source>
        <dbReference type="Proteomes" id="UP000256970"/>
    </source>
</evidence>
<dbReference type="PANTHER" id="PTHR14493">
    <property type="entry name" value="UNKEMPT FAMILY MEMBER"/>
    <property type="match status" value="1"/>
</dbReference>
<proteinExistence type="predicted"/>
<evidence type="ECO:0000313" key="7">
    <source>
        <dbReference type="EMBL" id="SZX63549.1"/>
    </source>
</evidence>
<name>A0A383VFJ2_TETOB</name>
<protein>
    <recommendedName>
        <fullName evidence="6">AtC3H23-like CCCH zinc finger domain-containing protein</fullName>
    </recommendedName>
</protein>
<organism evidence="7 8">
    <name type="scientific">Tetradesmus obliquus</name>
    <name type="common">Green alga</name>
    <name type="synonym">Acutodesmus obliquus</name>
    <dbReference type="NCBI Taxonomy" id="3088"/>
    <lineage>
        <taxon>Eukaryota</taxon>
        <taxon>Viridiplantae</taxon>
        <taxon>Chlorophyta</taxon>
        <taxon>core chlorophytes</taxon>
        <taxon>Chlorophyceae</taxon>
        <taxon>CS clade</taxon>
        <taxon>Sphaeropleales</taxon>
        <taxon>Scenedesmaceae</taxon>
        <taxon>Tetradesmus</taxon>
    </lineage>
</organism>
<feature type="region of interest" description="Disordered" evidence="5">
    <location>
        <begin position="1"/>
        <end position="37"/>
    </location>
</feature>
<dbReference type="GO" id="GO:0003677">
    <property type="term" value="F:DNA binding"/>
    <property type="evidence" value="ECO:0007669"/>
    <property type="project" value="UniProtKB-KW"/>
</dbReference>
<feature type="compositionally biased region" description="Polar residues" evidence="5">
    <location>
        <begin position="218"/>
        <end position="228"/>
    </location>
</feature>
<dbReference type="Proteomes" id="UP000256970">
    <property type="component" value="Unassembled WGS sequence"/>
</dbReference>
<sequence>MGASSPAMIGGGSQLEPQNAAPTATRKDKRAHKGRRQMEDSFMIHLYKVKMCTRSTPHNWKLCPWAHPGEAAARRHPSCHQAELCHAMGPDRECPHGETCAWARNIFEAHLHPDRYRTVMCAMGEGCGRNICFFAHNEQELRTPPSKACPGSQPPGRPPLAAADSAPEAHQQQQLSSAAHPGPASSSAASSSSRSSSRRSSATIAPSPGGRFGAAALQPNSPRSASNVSGSAGCAASPAAASTAAMAHASATAGIPGQHSTGSSSSVSLAAPALASFTTSSSNTMQAQQRIDCAAPTEPLMDLLSLSQQMAGRAAAAAGSPPAAYSPLAAAGSYSGPFMTAGLTSPASAAAAAAAAAAAGFGSPGAALTAVAGSPDTAYSPLAAGGGGPFMATPPRNMQHLMQLPAGELLASPLSRPAAASPQNLFAIQQGAAAASPQSHLFAMQQQQQQQAAAQQLYTSQPFAASTSAGPTAMNFGASSLTADLLQLRQFETSNALLSEQLLAAKAASAVQAAVQKQQQQQQLFNSMLLQDQDEAEAASPVLQGHVAAWQFEPAPVAGLQGY</sequence>
<dbReference type="GO" id="GO:0008270">
    <property type="term" value="F:zinc ion binding"/>
    <property type="evidence" value="ECO:0007669"/>
    <property type="project" value="UniProtKB-KW"/>
</dbReference>
<evidence type="ECO:0000256" key="4">
    <source>
        <dbReference type="ARBA" id="ARBA00023125"/>
    </source>
</evidence>
<evidence type="ECO:0000256" key="5">
    <source>
        <dbReference type="SAM" id="MobiDB-lite"/>
    </source>
</evidence>